<proteinExistence type="predicted"/>
<evidence type="ECO:0000256" key="1">
    <source>
        <dbReference type="SAM" id="MobiDB-lite"/>
    </source>
</evidence>
<name>A0A2U9B8K7_SCOMX</name>
<dbReference type="AlphaFoldDB" id="A0A2U9B8K7"/>
<evidence type="ECO:0000313" key="3">
    <source>
        <dbReference type="Proteomes" id="UP000246464"/>
    </source>
</evidence>
<gene>
    <name evidence="2" type="ORF">SMAX5B_004075</name>
</gene>
<organism evidence="2 3">
    <name type="scientific">Scophthalmus maximus</name>
    <name type="common">Turbot</name>
    <name type="synonym">Psetta maxima</name>
    <dbReference type="NCBI Taxonomy" id="52904"/>
    <lineage>
        <taxon>Eukaryota</taxon>
        <taxon>Metazoa</taxon>
        <taxon>Chordata</taxon>
        <taxon>Craniata</taxon>
        <taxon>Vertebrata</taxon>
        <taxon>Euteleostomi</taxon>
        <taxon>Actinopterygii</taxon>
        <taxon>Neopterygii</taxon>
        <taxon>Teleostei</taxon>
        <taxon>Neoteleostei</taxon>
        <taxon>Acanthomorphata</taxon>
        <taxon>Carangaria</taxon>
        <taxon>Pleuronectiformes</taxon>
        <taxon>Pleuronectoidei</taxon>
        <taxon>Scophthalmidae</taxon>
        <taxon>Scophthalmus</taxon>
    </lineage>
</organism>
<accession>A0A2U9B8K7</accession>
<evidence type="ECO:0000313" key="2">
    <source>
        <dbReference type="EMBL" id="AWP00194.1"/>
    </source>
</evidence>
<protein>
    <submittedName>
        <fullName evidence="2">Uncharacterized protein</fullName>
    </submittedName>
</protein>
<dbReference type="EMBL" id="CP026246">
    <property type="protein sequence ID" value="AWP00194.1"/>
    <property type="molecule type" value="Genomic_DNA"/>
</dbReference>
<reference evidence="2 3" key="1">
    <citation type="submission" date="2017-12" db="EMBL/GenBank/DDBJ databases">
        <title>Integrating genomic resources of turbot (Scophthalmus maximus) in depth evaluation of genetic and physical mapping variation across individuals.</title>
        <authorList>
            <person name="Martinez P."/>
        </authorList>
    </citation>
    <scope>NUCLEOTIDE SEQUENCE [LARGE SCALE GENOMIC DNA]</scope>
</reference>
<keyword evidence="3" id="KW-1185">Reference proteome</keyword>
<sequence length="184" mass="20311">MGGVCTPVTLQSKYQRDEACHGRAVVIGQHISHSGHIRVSVGTAQDCPPARSGTVSPSTAHLTRDVLLPETRRGGGAPRDGVNKQEVGGELSRREGPTHRRGKFVSSVSQWDNKTSRLGEEQERSTHRGRWVRTAGTPSGAPRHHFLTPDPWTLRVCPNYSVIVYTHGFTNWSFMQRSLRPRAA</sequence>
<dbReference type="Proteomes" id="UP000246464">
    <property type="component" value="Chromosome 4"/>
</dbReference>
<feature type="region of interest" description="Disordered" evidence="1">
    <location>
        <begin position="45"/>
        <end position="137"/>
    </location>
</feature>
<feature type="compositionally biased region" description="Basic and acidic residues" evidence="1">
    <location>
        <begin position="114"/>
        <end position="126"/>
    </location>
</feature>